<dbReference type="InterPro" id="IPR000072">
    <property type="entry name" value="PDGF/VEGF_dom"/>
</dbReference>
<gene>
    <name evidence="2" type="ORF">ODALV1_LOCUS1089</name>
</gene>
<feature type="domain" description="Platelet-derived growth factor (PDGF) family profile" evidence="1">
    <location>
        <begin position="59"/>
        <end position="106"/>
    </location>
</feature>
<dbReference type="Pfam" id="PF00341">
    <property type="entry name" value="PDGF"/>
    <property type="match status" value="1"/>
</dbReference>
<accession>A0ABP1PPN7</accession>
<proteinExistence type="predicted"/>
<protein>
    <recommendedName>
        <fullName evidence="1">Platelet-derived growth factor (PDGF) family profile domain-containing protein</fullName>
    </recommendedName>
</protein>
<dbReference type="Gene3D" id="2.10.90.10">
    <property type="entry name" value="Cystine-knot cytokines"/>
    <property type="match status" value="1"/>
</dbReference>
<dbReference type="SUPFAM" id="SSF57501">
    <property type="entry name" value="Cystine-knot cytokines"/>
    <property type="match status" value="1"/>
</dbReference>
<reference evidence="2 3" key="1">
    <citation type="submission" date="2024-08" db="EMBL/GenBank/DDBJ databases">
        <authorList>
            <person name="Cucini C."/>
            <person name="Frati F."/>
        </authorList>
    </citation>
    <scope>NUCLEOTIDE SEQUENCE [LARGE SCALE GENOMIC DNA]</scope>
</reference>
<dbReference type="PROSITE" id="PS50278">
    <property type="entry name" value="PDGF_2"/>
    <property type="match status" value="1"/>
</dbReference>
<evidence type="ECO:0000313" key="3">
    <source>
        <dbReference type="Proteomes" id="UP001642540"/>
    </source>
</evidence>
<evidence type="ECO:0000313" key="2">
    <source>
        <dbReference type="EMBL" id="CAL8070132.1"/>
    </source>
</evidence>
<dbReference type="Proteomes" id="UP001642540">
    <property type="component" value="Unassembled WGS sequence"/>
</dbReference>
<keyword evidence="3" id="KW-1185">Reference proteome</keyword>
<organism evidence="2 3">
    <name type="scientific">Orchesella dallaii</name>
    <dbReference type="NCBI Taxonomy" id="48710"/>
    <lineage>
        <taxon>Eukaryota</taxon>
        <taxon>Metazoa</taxon>
        <taxon>Ecdysozoa</taxon>
        <taxon>Arthropoda</taxon>
        <taxon>Hexapoda</taxon>
        <taxon>Collembola</taxon>
        <taxon>Entomobryomorpha</taxon>
        <taxon>Entomobryoidea</taxon>
        <taxon>Orchesellidae</taxon>
        <taxon>Orchesellinae</taxon>
        <taxon>Orchesella</taxon>
    </lineage>
</organism>
<dbReference type="EMBL" id="CAXLJM020000004">
    <property type="protein sequence ID" value="CAL8070132.1"/>
    <property type="molecule type" value="Genomic_DNA"/>
</dbReference>
<name>A0ABP1PPN7_9HEXA</name>
<comment type="caution">
    <text evidence="2">The sequence shown here is derived from an EMBL/GenBank/DDBJ whole genome shotgun (WGS) entry which is preliminary data.</text>
</comment>
<dbReference type="PANTHER" id="PTHR21719:SF1">
    <property type="entry name" value="FI06402P-RELATED"/>
    <property type="match status" value="1"/>
</dbReference>
<sequence length="106" mass="11790">MEFNNNANLVHSAQWRCNVPKPRLVYLNEATGGAPSISPDTHLYVDSTVLHRCEPAFGCCTSPLKCGASETASVTVTFKTLRMSTRVDFYHDVTFLNHTQCACRHT</sequence>
<evidence type="ECO:0000259" key="1">
    <source>
        <dbReference type="PROSITE" id="PS50278"/>
    </source>
</evidence>
<dbReference type="PANTHER" id="PTHR21719">
    <property type="entry name" value="FI06402P-RELATED"/>
    <property type="match status" value="1"/>
</dbReference>
<dbReference type="InterPro" id="IPR029034">
    <property type="entry name" value="Cystine-knot_cytokine"/>
</dbReference>